<evidence type="ECO:0000256" key="1">
    <source>
        <dbReference type="ARBA" id="ARBA00009834"/>
    </source>
</evidence>
<dbReference type="InterPro" id="IPR036390">
    <property type="entry name" value="WH_DNA-bd_sf"/>
</dbReference>
<dbReference type="AlphaFoldDB" id="A4S105"/>
<dbReference type="GO" id="GO:0043328">
    <property type="term" value="P:protein transport to vacuole involved in ubiquitin-dependent protein catabolic process via the multivesicular body sorting pathway"/>
    <property type="evidence" value="ECO:0007669"/>
    <property type="project" value="TreeGrafter"/>
</dbReference>
<proteinExistence type="inferred from homology"/>
<dbReference type="PANTHER" id="PTHR12806">
    <property type="entry name" value="EAP30 SUBUNIT OF ELL COMPLEX"/>
    <property type="match status" value="1"/>
</dbReference>
<dbReference type="InterPro" id="IPR016689">
    <property type="entry name" value="ESCRT-2_cplx_Snf8"/>
</dbReference>
<dbReference type="Proteomes" id="UP000001568">
    <property type="component" value="Chromosome 8"/>
</dbReference>
<dbReference type="PANTHER" id="PTHR12806:SF0">
    <property type="entry name" value="VACUOLAR-SORTING PROTEIN SNF8"/>
    <property type="match status" value="1"/>
</dbReference>
<protein>
    <recommendedName>
        <fullName evidence="4">Vacuolar protein sorting-associated protein</fullName>
    </recommendedName>
</protein>
<comment type="similarity">
    <text evidence="1">Belongs to the SNF8 family.</text>
</comment>
<dbReference type="Pfam" id="PF04157">
    <property type="entry name" value="EAP30"/>
    <property type="match status" value="1"/>
</dbReference>
<dbReference type="KEGG" id="olu:OSTLU_42622"/>
<dbReference type="eggNOG" id="KOG3341">
    <property type="taxonomic scope" value="Eukaryota"/>
</dbReference>
<dbReference type="Gramene" id="ABO97361">
    <property type="protein sequence ID" value="ABO97361"/>
    <property type="gene ID" value="OSTLU_42622"/>
</dbReference>
<organism evidence="2 3">
    <name type="scientific">Ostreococcus lucimarinus (strain CCE9901)</name>
    <dbReference type="NCBI Taxonomy" id="436017"/>
    <lineage>
        <taxon>Eukaryota</taxon>
        <taxon>Viridiplantae</taxon>
        <taxon>Chlorophyta</taxon>
        <taxon>Mamiellophyceae</taxon>
        <taxon>Mamiellales</taxon>
        <taxon>Bathycoccaceae</taxon>
        <taxon>Ostreococcus</taxon>
    </lineage>
</organism>
<evidence type="ECO:0008006" key="4">
    <source>
        <dbReference type="Google" id="ProtNLM"/>
    </source>
</evidence>
<dbReference type="Gene3D" id="1.10.10.10">
    <property type="entry name" value="Winged helix-like DNA-binding domain superfamily/Winged helix DNA-binding domain"/>
    <property type="match status" value="2"/>
</dbReference>
<reference evidence="2 3" key="1">
    <citation type="journal article" date="2007" name="Proc. Natl. Acad. Sci. U.S.A.">
        <title>The tiny eukaryote Ostreococcus provides genomic insights into the paradox of plankton speciation.</title>
        <authorList>
            <person name="Palenik B."/>
            <person name="Grimwood J."/>
            <person name="Aerts A."/>
            <person name="Rouze P."/>
            <person name="Salamov A."/>
            <person name="Putnam N."/>
            <person name="Dupont C."/>
            <person name="Jorgensen R."/>
            <person name="Derelle E."/>
            <person name="Rombauts S."/>
            <person name="Zhou K."/>
            <person name="Otillar R."/>
            <person name="Merchant S.S."/>
            <person name="Podell S."/>
            <person name="Gaasterland T."/>
            <person name="Napoli C."/>
            <person name="Gendler K."/>
            <person name="Manuell A."/>
            <person name="Tai V."/>
            <person name="Vallon O."/>
            <person name="Piganeau G."/>
            <person name="Jancek S."/>
            <person name="Heijde M."/>
            <person name="Jabbari K."/>
            <person name="Bowler C."/>
            <person name="Lohr M."/>
            <person name="Robbens S."/>
            <person name="Werner G."/>
            <person name="Dubchak I."/>
            <person name="Pazour G.J."/>
            <person name="Ren Q."/>
            <person name="Paulsen I."/>
            <person name="Delwiche C."/>
            <person name="Schmutz J."/>
            <person name="Rokhsar D."/>
            <person name="Van de Peer Y."/>
            <person name="Moreau H."/>
            <person name="Grigoriev I.V."/>
        </authorList>
    </citation>
    <scope>NUCLEOTIDE SEQUENCE [LARGE SCALE GENOMIC DNA]</scope>
    <source>
        <strain evidence="2 3">CCE9901</strain>
    </source>
</reference>
<dbReference type="OrthoDB" id="283883at2759"/>
<evidence type="ECO:0000313" key="2">
    <source>
        <dbReference type="EMBL" id="ABO97361.1"/>
    </source>
</evidence>
<evidence type="ECO:0000313" key="3">
    <source>
        <dbReference type="Proteomes" id="UP000001568"/>
    </source>
</evidence>
<dbReference type="STRING" id="436017.A4S105"/>
<dbReference type="GO" id="GO:0000814">
    <property type="term" value="C:ESCRT II complex"/>
    <property type="evidence" value="ECO:0007669"/>
    <property type="project" value="InterPro"/>
</dbReference>
<keyword evidence="3" id="KW-1185">Reference proteome</keyword>
<accession>A4S105</accession>
<name>A4S105_OSTLU</name>
<sequence>MRRRAGVSAIKHANELDDKFRRLGVERARFREEETQKQLQKFTSQLERFAASHRDGIRADPELRAAFHAMCASVGVDPLASRKSAWGQILGLGDFYVELAVGVADCCLASRAHDGGLCELSALVDRVNRRRSSAVGQVSADDVERAIGALATLGGGWRVESTGTASKSNGDSARRPNGAVKMVRSVPMELSDDVNAALAFAKDTPEGRATTAELEESLAWSRARAEDALEAAVKLGVALVDDQNNDPGHARLYWFPAFRADLYAG</sequence>
<dbReference type="HOGENOM" id="CLU_070147_2_0_1"/>
<dbReference type="Gene3D" id="6.10.140.180">
    <property type="match status" value="1"/>
</dbReference>
<dbReference type="GeneID" id="5003307"/>
<gene>
    <name evidence="2" type="ORF">OSTLU_42622</name>
</gene>
<dbReference type="SUPFAM" id="SSF46785">
    <property type="entry name" value="Winged helix' DNA-binding domain"/>
    <property type="match status" value="2"/>
</dbReference>
<dbReference type="RefSeq" id="XP_001419068.1">
    <property type="nucleotide sequence ID" value="XM_001419031.1"/>
</dbReference>
<dbReference type="EMBL" id="CP000588">
    <property type="protein sequence ID" value="ABO97361.1"/>
    <property type="molecule type" value="Genomic_DNA"/>
</dbReference>
<dbReference type="InterPro" id="IPR036388">
    <property type="entry name" value="WH-like_DNA-bd_sf"/>
</dbReference>
<dbReference type="OMA" id="QIVEVCM"/>
<dbReference type="InterPro" id="IPR040608">
    <property type="entry name" value="Snf8/Vps36"/>
</dbReference>